<keyword evidence="5" id="KW-0460">Magnesium</keyword>
<evidence type="ECO:0000313" key="7">
    <source>
        <dbReference type="Proteomes" id="UP001190700"/>
    </source>
</evidence>
<comment type="caution">
    <text evidence="5">Lacks conserved residue(s) required for the propagation of feature annotation.</text>
</comment>
<feature type="transmembrane region" description="Helical" evidence="5">
    <location>
        <begin position="103"/>
        <end position="124"/>
    </location>
</feature>
<dbReference type="InterPro" id="IPR008521">
    <property type="entry name" value="Mg_trans_NIPA"/>
</dbReference>
<sequence length="320" mass="35952">MVWWKNGIWWLGTLIYIVLGPACDLISTTCAGVETAVMMRMSFLLWTPLIAKSFLQEKFIKEIDGYSSALALLGILMFLPTASKLRTDFSPDEVKSLISSYEAIAFYAILPLIGFSLLVWYLLAESSDFQRFGKRAAIRGLPICSGILNGVSLCFSQAYTALLFKSEDVENWLSWTVFACANSLMLFVNIGNVKSLRHNTLLQHVPVFIETELIIVWTGGGVVYRSYADFTWTEWIFVPLSMICIGGGAYLSTRSRTSLPKEEEQRGLLMEELDMDMEMDDVAEWDGDAENEDIPDFSIPLAALPLTQEEEELAENNLLP</sequence>
<dbReference type="PANTHER" id="PTHR12570">
    <property type="match status" value="1"/>
</dbReference>
<proteinExistence type="inferred from homology"/>
<keyword evidence="5" id="KW-0406">Ion transport</keyword>
<dbReference type="Proteomes" id="UP001190700">
    <property type="component" value="Unassembled WGS sequence"/>
</dbReference>
<keyword evidence="5" id="KW-0967">Endosome</keyword>
<dbReference type="EMBL" id="LGRX02000792">
    <property type="protein sequence ID" value="KAK3287576.1"/>
    <property type="molecule type" value="Genomic_DNA"/>
</dbReference>
<comment type="function">
    <text evidence="5">Acts as a Mg(2+) transporter. Can also transport other divalent cations such as Fe(2+), Sr(2+), Ba(2+), Mn(2+) and Co(2+) but to a much less extent than Mg(2+).</text>
</comment>
<keyword evidence="7" id="KW-1185">Reference proteome</keyword>
<comment type="similarity">
    <text evidence="5">Belongs to the NIPA (TC 2.A.7) family.</text>
</comment>
<dbReference type="GO" id="GO:0005769">
    <property type="term" value="C:early endosome"/>
    <property type="evidence" value="ECO:0007669"/>
    <property type="project" value="UniProtKB-SubCell"/>
</dbReference>
<comment type="subunit">
    <text evidence="5">Homodimer.</text>
</comment>
<protein>
    <recommendedName>
        <fullName evidence="5">Probable magnesium transporter</fullName>
    </recommendedName>
</protein>
<evidence type="ECO:0000256" key="5">
    <source>
        <dbReference type="RuleBase" id="RU363078"/>
    </source>
</evidence>
<evidence type="ECO:0000256" key="2">
    <source>
        <dbReference type="ARBA" id="ARBA00022692"/>
    </source>
</evidence>
<evidence type="ECO:0000313" key="6">
    <source>
        <dbReference type="EMBL" id="KAK3287576.1"/>
    </source>
</evidence>
<accession>A0AAE0H0F7</accession>
<keyword evidence="2 5" id="KW-0812">Transmembrane</keyword>
<comment type="caution">
    <text evidence="6">The sequence shown here is derived from an EMBL/GenBank/DDBJ whole genome shotgun (WGS) entry which is preliminary data.</text>
</comment>
<evidence type="ECO:0000256" key="4">
    <source>
        <dbReference type="ARBA" id="ARBA00023136"/>
    </source>
</evidence>
<feature type="transmembrane region" description="Helical" evidence="5">
    <location>
        <begin position="205"/>
        <end position="224"/>
    </location>
</feature>
<comment type="subcellular location">
    <subcellularLocation>
        <location evidence="5">Cell membrane</location>
        <topology evidence="5">Multi-pass membrane protein</topology>
    </subcellularLocation>
    <subcellularLocation>
        <location evidence="5">Early endosome</location>
    </subcellularLocation>
    <subcellularLocation>
        <location evidence="1">Membrane</location>
        <topology evidence="1">Multi-pass membrane protein</topology>
    </subcellularLocation>
</comment>
<feature type="transmembrane region" description="Helical" evidence="5">
    <location>
        <begin position="63"/>
        <end position="83"/>
    </location>
</feature>
<feature type="transmembrane region" description="Helical" evidence="5">
    <location>
        <begin position="136"/>
        <end position="160"/>
    </location>
</feature>
<reference evidence="6 7" key="1">
    <citation type="journal article" date="2015" name="Genome Biol. Evol.">
        <title>Comparative Genomics of a Bacterivorous Green Alga Reveals Evolutionary Causalities and Consequences of Phago-Mixotrophic Mode of Nutrition.</title>
        <authorList>
            <person name="Burns J.A."/>
            <person name="Paasch A."/>
            <person name="Narechania A."/>
            <person name="Kim E."/>
        </authorList>
    </citation>
    <scope>NUCLEOTIDE SEQUENCE [LARGE SCALE GENOMIC DNA]</scope>
    <source>
        <strain evidence="6 7">PLY_AMNH</strain>
    </source>
</reference>
<evidence type="ECO:0000256" key="1">
    <source>
        <dbReference type="ARBA" id="ARBA00004141"/>
    </source>
</evidence>
<dbReference type="GO" id="GO:0005886">
    <property type="term" value="C:plasma membrane"/>
    <property type="evidence" value="ECO:0007669"/>
    <property type="project" value="UniProtKB-SubCell"/>
</dbReference>
<feature type="transmembrane region" description="Helical" evidence="5">
    <location>
        <begin position="172"/>
        <end position="193"/>
    </location>
</feature>
<organism evidence="6 7">
    <name type="scientific">Cymbomonas tetramitiformis</name>
    <dbReference type="NCBI Taxonomy" id="36881"/>
    <lineage>
        <taxon>Eukaryota</taxon>
        <taxon>Viridiplantae</taxon>
        <taxon>Chlorophyta</taxon>
        <taxon>Pyramimonadophyceae</taxon>
        <taxon>Pyramimonadales</taxon>
        <taxon>Pyramimonadaceae</taxon>
        <taxon>Cymbomonas</taxon>
    </lineage>
</organism>
<keyword evidence="5" id="KW-1003">Cell membrane</keyword>
<feature type="transmembrane region" description="Helical" evidence="5">
    <location>
        <begin position="7"/>
        <end position="27"/>
    </location>
</feature>
<name>A0AAE0H0F7_9CHLO</name>
<gene>
    <name evidence="6" type="ORF">CYMTET_4925</name>
</gene>
<evidence type="ECO:0000256" key="3">
    <source>
        <dbReference type="ARBA" id="ARBA00022989"/>
    </source>
</evidence>
<keyword evidence="4 5" id="KW-0472">Membrane</keyword>
<dbReference type="AlphaFoldDB" id="A0AAE0H0F7"/>
<keyword evidence="5" id="KW-0813">Transport</keyword>
<keyword evidence="3 5" id="KW-1133">Transmembrane helix</keyword>
<dbReference type="GO" id="GO:0015095">
    <property type="term" value="F:magnesium ion transmembrane transporter activity"/>
    <property type="evidence" value="ECO:0007669"/>
    <property type="project" value="UniProtKB-UniRule"/>
</dbReference>
<feature type="transmembrane region" description="Helical" evidence="5">
    <location>
        <begin position="230"/>
        <end position="251"/>
    </location>
</feature>